<comment type="caution">
    <text evidence="2">The sequence shown here is derived from an EMBL/GenBank/DDBJ whole genome shotgun (WGS) entry which is preliminary data.</text>
</comment>
<feature type="transmembrane region" description="Helical" evidence="1">
    <location>
        <begin position="43"/>
        <end position="64"/>
    </location>
</feature>
<dbReference type="Pfam" id="PF16054">
    <property type="entry name" value="TMEM72"/>
    <property type="match status" value="1"/>
</dbReference>
<keyword evidence="1" id="KW-0472">Membrane</keyword>
<gene>
    <name evidence="2" type="ORF">V1264_012687</name>
</gene>
<organism evidence="2 3">
    <name type="scientific">Littorina saxatilis</name>
    <dbReference type="NCBI Taxonomy" id="31220"/>
    <lineage>
        <taxon>Eukaryota</taxon>
        <taxon>Metazoa</taxon>
        <taxon>Spiralia</taxon>
        <taxon>Lophotrochozoa</taxon>
        <taxon>Mollusca</taxon>
        <taxon>Gastropoda</taxon>
        <taxon>Caenogastropoda</taxon>
        <taxon>Littorinimorpha</taxon>
        <taxon>Littorinoidea</taxon>
        <taxon>Littorinidae</taxon>
        <taxon>Littorina</taxon>
    </lineage>
</organism>
<keyword evidence="1" id="KW-1133">Transmembrane helix</keyword>
<dbReference type="PANTHER" id="PTHR28474:SF1">
    <property type="entry name" value="TRANSMEMBRANE PROTEIN 72"/>
    <property type="match status" value="1"/>
</dbReference>
<feature type="transmembrane region" description="Helical" evidence="1">
    <location>
        <begin position="93"/>
        <end position="126"/>
    </location>
</feature>
<feature type="transmembrane region" description="Helical" evidence="1">
    <location>
        <begin position="12"/>
        <end position="31"/>
    </location>
</feature>
<reference evidence="2 3" key="1">
    <citation type="submission" date="2024-02" db="EMBL/GenBank/DDBJ databases">
        <title>Chromosome-scale genome assembly of the rough periwinkle Littorina saxatilis.</title>
        <authorList>
            <person name="De Jode A."/>
            <person name="Faria R."/>
            <person name="Formenti G."/>
            <person name="Sims Y."/>
            <person name="Smith T.P."/>
            <person name="Tracey A."/>
            <person name="Wood J.M.D."/>
            <person name="Zagrodzka Z.B."/>
            <person name="Johannesson K."/>
            <person name="Butlin R.K."/>
            <person name="Leder E.H."/>
        </authorList>
    </citation>
    <scope>NUCLEOTIDE SEQUENCE [LARGE SCALE GENOMIC DNA]</scope>
    <source>
        <strain evidence="2">Snail1</strain>
        <tissue evidence="2">Muscle</tissue>
    </source>
</reference>
<keyword evidence="3" id="KW-1185">Reference proteome</keyword>
<dbReference type="EMBL" id="JBAMIC010000002">
    <property type="protein sequence ID" value="KAK7113389.1"/>
    <property type="molecule type" value="Genomic_DNA"/>
</dbReference>
<dbReference type="AlphaFoldDB" id="A0AAN9GM87"/>
<proteinExistence type="predicted"/>
<keyword evidence="1" id="KW-0812">Transmembrane</keyword>
<evidence type="ECO:0000313" key="3">
    <source>
        <dbReference type="Proteomes" id="UP001374579"/>
    </source>
</evidence>
<protein>
    <submittedName>
        <fullName evidence="2">Uncharacterized protein</fullName>
    </submittedName>
</protein>
<accession>A0AAN9GM87</accession>
<name>A0AAN9GM87_9CAEN</name>
<dbReference type="InterPro" id="IPR032055">
    <property type="entry name" value="TMEM72"/>
</dbReference>
<dbReference type="PANTHER" id="PTHR28474">
    <property type="entry name" value="TRANSMEMBRANE PROTEIN 72"/>
    <property type="match status" value="1"/>
</dbReference>
<sequence>MSGPTCGRCGKVLLALCRFMGLATALGLWGVGVEAVYFNHDLGFYLAPLAVIISFLETVFLLNYCVEVCVSPRSICARVWDGVLWLDDWRKGLVYVLTAIPCFLCPNTVPLAMACGAMLAATGLLYSLKTYKTRKEADDKKFLCKTTYDRFDEEVEDLEESISNPTNNPTIMSVADQIEILEV</sequence>
<evidence type="ECO:0000256" key="1">
    <source>
        <dbReference type="SAM" id="Phobius"/>
    </source>
</evidence>
<evidence type="ECO:0000313" key="2">
    <source>
        <dbReference type="EMBL" id="KAK7113389.1"/>
    </source>
</evidence>
<dbReference type="Proteomes" id="UP001374579">
    <property type="component" value="Unassembled WGS sequence"/>
</dbReference>